<feature type="domain" description="RecX second three-helical" evidence="6">
    <location>
        <begin position="112"/>
        <end position="152"/>
    </location>
</feature>
<evidence type="ECO:0000256" key="3">
    <source>
        <dbReference type="ARBA" id="ARBA00018111"/>
    </source>
</evidence>
<evidence type="ECO:0000259" key="8">
    <source>
        <dbReference type="Pfam" id="PF21982"/>
    </source>
</evidence>
<dbReference type="InterPro" id="IPR036388">
    <property type="entry name" value="WH-like_DNA-bd_sf"/>
</dbReference>
<protein>
    <recommendedName>
        <fullName evidence="3 5">Regulatory protein RecX</fullName>
    </recommendedName>
</protein>
<dbReference type="HAMAP" id="MF_01114">
    <property type="entry name" value="RecX"/>
    <property type="match status" value="1"/>
</dbReference>
<dbReference type="Pfam" id="PF21982">
    <property type="entry name" value="RecX_HTH1"/>
    <property type="match status" value="1"/>
</dbReference>
<dbReference type="Gene3D" id="1.10.10.10">
    <property type="entry name" value="Winged helix-like DNA-binding domain superfamily/Winged helix DNA-binding domain"/>
    <property type="match status" value="3"/>
</dbReference>
<dbReference type="GO" id="GO:0006282">
    <property type="term" value="P:regulation of DNA repair"/>
    <property type="evidence" value="ECO:0007669"/>
    <property type="project" value="UniProtKB-UniRule"/>
</dbReference>
<feature type="domain" description="RecX first three-helical" evidence="8">
    <location>
        <begin position="66"/>
        <end position="105"/>
    </location>
</feature>
<proteinExistence type="inferred from homology"/>
<sequence length="222" mass="25026">MDEAPQTITQIVPDPRRADRFRIERNGIAWVTLSAARVAELGLRVGEVLTAQRRAAIEHAAAVDAALEVGLRLLSVRPRSEAELQQRLRQKRFSEPVIQEALARLRMLGYVDDRAFAEAWVAQRQATNPRGAAALRQELRSKGVSPELIKEVVVEDPESELAAARELVRKHQQRLQRVDAKTAQRRLAGLLQRRGFSWSVIRAVLRQYGIERGSDEELSEDA</sequence>
<dbReference type="InterPro" id="IPR053924">
    <property type="entry name" value="RecX_HTH_2nd"/>
</dbReference>
<feature type="domain" description="RecX third three-helical" evidence="7">
    <location>
        <begin position="158"/>
        <end position="205"/>
    </location>
</feature>
<dbReference type="InterPro" id="IPR053925">
    <property type="entry name" value="RecX_HTH_3rd"/>
</dbReference>
<name>A0A7C1G1M7_THERO</name>
<evidence type="ECO:0000256" key="4">
    <source>
        <dbReference type="ARBA" id="ARBA00022490"/>
    </source>
</evidence>
<comment type="subcellular location">
    <subcellularLocation>
        <location evidence="1 5">Cytoplasm</location>
    </subcellularLocation>
</comment>
<dbReference type="PANTHER" id="PTHR33602">
    <property type="entry name" value="REGULATORY PROTEIN RECX FAMILY PROTEIN"/>
    <property type="match status" value="1"/>
</dbReference>
<evidence type="ECO:0000313" key="9">
    <source>
        <dbReference type="EMBL" id="HEF65807.1"/>
    </source>
</evidence>
<dbReference type="GO" id="GO:0005737">
    <property type="term" value="C:cytoplasm"/>
    <property type="evidence" value="ECO:0007669"/>
    <property type="project" value="UniProtKB-SubCell"/>
</dbReference>
<dbReference type="Pfam" id="PF02631">
    <property type="entry name" value="RecX_HTH2"/>
    <property type="match status" value="1"/>
</dbReference>
<keyword evidence="4 5" id="KW-0963">Cytoplasm</keyword>
<gene>
    <name evidence="5" type="primary">recX</name>
    <name evidence="9" type="ORF">ENP47_09455</name>
</gene>
<evidence type="ECO:0000259" key="7">
    <source>
        <dbReference type="Pfam" id="PF21981"/>
    </source>
</evidence>
<dbReference type="PANTHER" id="PTHR33602:SF1">
    <property type="entry name" value="REGULATORY PROTEIN RECX FAMILY PROTEIN"/>
    <property type="match status" value="1"/>
</dbReference>
<evidence type="ECO:0000256" key="5">
    <source>
        <dbReference type="HAMAP-Rule" id="MF_01114"/>
    </source>
</evidence>
<comment type="function">
    <text evidence="5">Modulates RecA activity.</text>
</comment>
<evidence type="ECO:0000259" key="6">
    <source>
        <dbReference type="Pfam" id="PF02631"/>
    </source>
</evidence>
<comment type="similarity">
    <text evidence="2 5">Belongs to the RecX family.</text>
</comment>
<dbReference type="Pfam" id="PF21981">
    <property type="entry name" value="RecX_HTH3"/>
    <property type="match status" value="1"/>
</dbReference>
<evidence type="ECO:0000256" key="1">
    <source>
        <dbReference type="ARBA" id="ARBA00004496"/>
    </source>
</evidence>
<dbReference type="InterPro" id="IPR053926">
    <property type="entry name" value="RecX_HTH_1st"/>
</dbReference>
<dbReference type="EMBL" id="DSJL01000011">
    <property type="protein sequence ID" value="HEF65807.1"/>
    <property type="molecule type" value="Genomic_DNA"/>
</dbReference>
<dbReference type="AlphaFoldDB" id="A0A7C1G1M7"/>
<organism evidence="9">
    <name type="scientific">Thermomicrobium roseum</name>
    <dbReference type="NCBI Taxonomy" id="500"/>
    <lineage>
        <taxon>Bacteria</taxon>
        <taxon>Pseudomonadati</taxon>
        <taxon>Thermomicrobiota</taxon>
        <taxon>Thermomicrobia</taxon>
        <taxon>Thermomicrobiales</taxon>
        <taxon>Thermomicrobiaceae</taxon>
        <taxon>Thermomicrobium</taxon>
    </lineage>
</organism>
<reference evidence="9" key="1">
    <citation type="journal article" date="2020" name="mSystems">
        <title>Genome- and Community-Level Interaction Insights into Carbon Utilization and Element Cycling Functions of Hydrothermarchaeota in Hydrothermal Sediment.</title>
        <authorList>
            <person name="Zhou Z."/>
            <person name="Liu Y."/>
            <person name="Xu W."/>
            <person name="Pan J."/>
            <person name="Luo Z.H."/>
            <person name="Li M."/>
        </authorList>
    </citation>
    <scope>NUCLEOTIDE SEQUENCE [LARGE SCALE GENOMIC DNA]</scope>
    <source>
        <strain evidence="9">SpSt-222</strain>
    </source>
</reference>
<dbReference type="InterPro" id="IPR003783">
    <property type="entry name" value="Regulatory_RecX"/>
</dbReference>
<accession>A0A7C1G1M7</accession>
<evidence type="ECO:0000256" key="2">
    <source>
        <dbReference type="ARBA" id="ARBA00009695"/>
    </source>
</evidence>
<comment type="caution">
    <text evidence="9">The sequence shown here is derived from an EMBL/GenBank/DDBJ whole genome shotgun (WGS) entry which is preliminary data.</text>
</comment>